<protein>
    <submittedName>
        <fullName evidence="1">Uncharacterized protein</fullName>
    </submittedName>
</protein>
<gene>
    <name evidence="1" type="ORF">LCGC14_1434070</name>
</gene>
<evidence type="ECO:0000313" key="1">
    <source>
        <dbReference type="EMBL" id="KKM71101.1"/>
    </source>
</evidence>
<reference evidence="1" key="1">
    <citation type="journal article" date="2015" name="Nature">
        <title>Complex archaea that bridge the gap between prokaryotes and eukaryotes.</title>
        <authorList>
            <person name="Spang A."/>
            <person name="Saw J.H."/>
            <person name="Jorgensen S.L."/>
            <person name="Zaremba-Niedzwiedzka K."/>
            <person name="Martijn J."/>
            <person name="Lind A.E."/>
            <person name="van Eijk R."/>
            <person name="Schleper C."/>
            <person name="Guy L."/>
            <person name="Ettema T.J."/>
        </authorList>
    </citation>
    <scope>NUCLEOTIDE SEQUENCE</scope>
</reference>
<accession>A0A0F9K8Y1</accession>
<feature type="non-terminal residue" evidence="1">
    <location>
        <position position="188"/>
    </location>
</feature>
<dbReference type="AlphaFoldDB" id="A0A0F9K8Y1"/>
<comment type="caution">
    <text evidence="1">The sequence shown here is derived from an EMBL/GenBank/DDBJ whole genome shotgun (WGS) entry which is preliminary data.</text>
</comment>
<sequence length="188" mass="21304">MPLQYRQWGTNTAQPQPDYFGQMMGKVGERDKQQRVQQAMEFLQTGKVTENRSYIQKSLSGSKSLISSQQEAMNVLRKEVPDIYKEIVTNERRIKDKAEKLEVDKKKWLVDNAVPGISRALDQIAEIPEDDLELRASVGNQLSQLIFSTAPKQYGFGEQEPMTEKQVSDKGLKEMRGALETLGAEPPT</sequence>
<proteinExistence type="predicted"/>
<name>A0A0F9K8Y1_9ZZZZ</name>
<dbReference type="EMBL" id="LAZR01009699">
    <property type="protein sequence ID" value="KKM71101.1"/>
    <property type="molecule type" value="Genomic_DNA"/>
</dbReference>
<organism evidence="1">
    <name type="scientific">marine sediment metagenome</name>
    <dbReference type="NCBI Taxonomy" id="412755"/>
    <lineage>
        <taxon>unclassified sequences</taxon>
        <taxon>metagenomes</taxon>
        <taxon>ecological metagenomes</taxon>
    </lineage>
</organism>